<dbReference type="InterPro" id="IPR032675">
    <property type="entry name" value="LRR_dom_sf"/>
</dbReference>
<dbReference type="SUPFAM" id="SSF52058">
    <property type="entry name" value="L domain-like"/>
    <property type="match status" value="1"/>
</dbReference>
<dbReference type="RefSeq" id="XP_002548400.1">
    <property type="nucleotide sequence ID" value="XM_002548354.1"/>
</dbReference>
<dbReference type="OrthoDB" id="4025961at2759"/>
<evidence type="ECO:0000313" key="4">
    <source>
        <dbReference type="Proteomes" id="UP000002037"/>
    </source>
</evidence>
<evidence type="ECO:0000256" key="1">
    <source>
        <dbReference type="ARBA" id="ARBA00022614"/>
    </source>
</evidence>
<dbReference type="VEuPathDB" id="FungiDB:CTRG_02697"/>
<dbReference type="PANTHER" id="PTHR45617">
    <property type="entry name" value="LEUCINE RICH REPEAT FAMILY PROTEIN"/>
    <property type="match status" value="1"/>
</dbReference>
<dbReference type="KEGG" id="ctp:CTRG_02697"/>
<protein>
    <recommendedName>
        <fullName evidence="5">F-box domain-containing protein</fullName>
    </recommendedName>
</protein>
<evidence type="ECO:0000256" key="2">
    <source>
        <dbReference type="ARBA" id="ARBA00022737"/>
    </source>
</evidence>
<gene>
    <name evidence="3" type="ORF">CTRG_02697</name>
</gene>
<keyword evidence="4" id="KW-1185">Reference proteome</keyword>
<dbReference type="PANTHER" id="PTHR45617:SF165">
    <property type="entry name" value="COMMON DPR-INTERACTING PROTEIN-RELATED"/>
    <property type="match status" value="1"/>
</dbReference>
<proteinExistence type="predicted"/>
<evidence type="ECO:0008006" key="5">
    <source>
        <dbReference type="Google" id="ProtNLM"/>
    </source>
</evidence>
<dbReference type="HOGENOM" id="CLU_021918_1_0_1"/>
<dbReference type="EMBL" id="GG692397">
    <property type="protein sequence ID" value="EER33879.1"/>
    <property type="molecule type" value="Genomic_DNA"/>
</dbReference>
<accession>C5M8H5</accession>
<dbReference type="eggNOG" id="ENOG502QSJU">
    <property type="taxonomic scope" value="Eukaryota"/>
</dbReference>
<keyword evidence="2" id="KW-0677">Repeat</keyword>
<reference evidence="3 4" key="1">
    <citation type="journal article" date="2009" name="Nature">
        <title>Evolution of pathogenicity and sexual reproduction in eight Candida genomes.</title>
        <authorList>
            <person name="Butler G."/>
            <person name="Rasmussen M.D."/>
            <person name="Lin M.F."/>
            <person name="Santos M.A."/>
            <person name="Sakthikumar S."/>
            <person name="Munro C.A."/>
            <person name="Rheinbay E."/>
            <person name="Grabherr M."/>
            <person name="Forche A."/>
            <person name="Reedy J.L."/>
            <person name="Agrafioti I."/>
            <person name="Arnaud M.B."/>
            <person name="Bates S."/>
            <person name="Brown A.J."/>
            <person name="Brunke S."/>
            <person name="Costanzo M.C."/>
            <person name="Fitzpatrick D.A."/>
            <person name="de Groot P.W."/>
            <person name="Harris D."/>
            <person name="Hoyer L.L."/>
            <person name="Hube B."/>
            <person name="Klis F.M."/>
            <person name="Kodira C."/>
            <person name="Lennard N."/>
            <person name="Logue M.E."/>
            <person name="Martin R."/>
            <person name="Neiman A.M."/>
            <person name="Nikolaou E."/>
            <person name="Quail M.A."/>
            <person name="Quinn J."/>
            <person name="Santos M.C."/>
            <person name="Schmitzberger F.F."/>
            <person name="Sherlock G."/>
            <person name="Shah P."/>
            <person name="Silverstein K.A."/>
            <person name="Skrzypek M.S."/>
            <person name="Soll D."/>
            <person name="Staggs R."/>
            <person name="Stansfield I."/>
            <person name="Stumpf M.P."/>
            <person name="Sudbery P.E."/>
            <person name="Srikantha T."/>
            <person name="Zeng Q."/>
            <person name="Berman J."/>
            <person name="Berriman M."/>
            <person name="Heitman J."/>
            <person name="Gow N.A."/>
            <person name="Lorenz M.C."/>
            <person name="Birren B.W."/>
            <person name="Kellis M."/>
            <person name="Cuomo C.A."/>
        </authorList>
    </citation>
    <scope>NUCLEOTIDE SEQUENCE [LARGE SCALE GENOMIC DNA]</scope>
    <source>
        <strain evidence="4">ATCC MYA-3404 / T1</strain>
    </source>
</reference>
<dbReference type="Proteomes" id="UP000002037">
    <property type="component" value="Unassembled WGS sequence"/>
</dbReference>
<dbReference type="InterPro" id="IPR001611">
    <property type="entry name" value="Leu-rich_rpt"/>
</dbReference>
<evidence type="ECO:0000313" key="3">
    <source>
        <dbReference type="EMBL" id="EER33879.1"/>
    </source>
</evidence>
<dbReference type="Gene3D" id="3.80.10.10">
    <property type="entry name" value="Ribonuclease Inhibitor"/>
    <property type="match status" value="3"/>
</dbReference>
<keyword evidence="1" id="KW-0433">Leucine-rich repeat</keyword>
<sequence length="716" mass="81555">MVLFNDLPDEVVELIVEYLPPDELSRYAGLPRLGEFATNSMYSTIVINNNSKFSTAFELESYRGFPNLFYSEYQNLRKKNPGLIPKKLVFTDPSDAFKLVDSLNRIDEKIKIELVFLDRGLQYYQKFISEYKKKPFEVHCVSFGGIDDLNYYADYGSIPKPSYEIQDILGVSVEAFFKELFCNLSSISLVAELDVDELKLLPKSVEILNCRVKDIEASVQLPLPNGLKNLSIASCRVRFQNTVPEVDISHLDNVRNLKLRTNDEYSYTKWKLPSNVTTLSADYFEMIPRDLISCCPKLFELEIDGVADFYAMVAMDMLSIPITLRKLTIPGSFTSYDVRYAFMNFVQSIEQIKSKLKLPETLRSLNLSKSPEDGRIVILDFESNQLPALNSLNIEHMTDIKFVGQLPLSLTEVFITEVPDFRMNNLLHLQNLSELYIDSVEEQVEFSCQFSESLEYMSISCCGLQKVAIVAPKLKYLGLEFNKFKVLDEKNFIIPDSVESLQLGLNPLVDISVKFPKGLTQLGLSSNYLTTLPELPKGLKILHFKDHIYGPNLEPCDFPLEIEKLDLTSQKLSNEWFENSNLSKCSKLKHLSVVACGLKTLDLDNLPSSLVSLDFSNNQLTTIHGDFSRLENLEHLYLPRNELKGVFQALGKKEGPMFAPSIKQIDLNPCSLTKDDVETLFKELTISPDFEFLNVDESLLPESVDVPDLRLKRRIN</sequence>
<dbReference type="GeneID" id="8302086"/>
<name>C5M8H5_CANTT</name>
<dbReference type="SUPFAM" id="SSF52047">
    <property type="entry name" value="RNI-like"/>
    <property type="match status" value="1"/>
</dbReference>
<organism evidence="3 4">
    <name type="scientific">Candida tropicalis (strain ATCC MYA-3404 / T1)</name>
    <name type="common">Yeast</name>
    <dbReference type="NCBI Taxonomy" id="294747"/>
    <lineage>
        <taxon>Eukaryota</taxon>
        <taxon>Fungi</taxon>
        <taxon>Dikarya</taxon>
        <taxon>Ascomycota</taxon>
        <taxon>Saccharomycotina</taxon>
        <taxon>Pichiomycetes</taxon>
        <taxon>Debaryomycetaceae</taxon>
        <taxon>Candida/Lodderomyces clade</taxon>
        <taxon>Candida</taxon>
    </lineage>
</organism>
<dbReference type="SMART" id="SM00364">
    <property type="entry name" value="LRR_BAC"/>
    <property type="match status" value="2"/>
</dbReference>
<dbReference type="AlphaFoldDB" id="C5M8H5"/>
<dbReference type="Pfam" id="PF13855">
    <property type="entry name" value="LRR_8"/>
    <property type="match status" value="1"/>
</dbReference>
<dbReference type="PROSITE" id="PS51450">
    <property type="entry name" value="LRR"/>
    <property type="match status" value="2"/>
</dbReference>